<evidence type="ECO:0000259" key="4">
    <source>
        <dbReference type="PROSITE" id="PS50003"/>
    </source>
</evidence>
<dbReference type="STRING" id="286115.A0A507D192"/>
<dbReference type="Pfam" id="PF16746">
    <property type="entry name" value="BAR_3"/>
    <property type="match status" value="1"/>
</dbReference>
<reference evidence="5 6" key="1">
    <citation type="journal article" date="2019" name="Sci. Rep.">
        <title>Comparative genomics of chytrid fungi reveal insights into the obligate biotrophic and pathogenic lifestyle of Synchytrium endobioticum.</title>
        <authorList>
            <person name="van de Vossenberg B.T.L.H."/>
            <person name="Warris S."/>
            <person name="Nguyen H.D.T."/>
            <person name="van Gent-Pelzer M.P.E."/>
            <person name="Joly D.L."/>
            <person name="van de Geest H.C."/>
            <person name="Bonants P.J.M."/>
            <person name="Smith D.S."/>
            <person name="Levesque C.A."/>
            <person name="van der Lee T.A.J."/>
        </authorList>
    </citation>
    <scope>NUCLEOTIDE SEQUENCE [LARGE SCALE GENOMIC DNA]</scope>
    <source>
        <strain evidence="5 6">MB42</strain>
    </source>
</reference>
<dbReference type="InterPro" id="IPR027267">
    <property type="entry name" value="AH/BAR_dom_sf"/>
</dbReference>
<dbReference type="GO" id="GO:0005096">
    <property type="term" value="F:GTPase activator activity"/>
    <property type="evidence" value="ECO:0007669"/>
    <property type="project" value="InterPro"/>
</dbReference>
<organism evidence="5 6">
    <name type="scientific">Synchytrium endobioticum</name>
    <dbReference type="NCBI Taxonomy" id="286115"/>
    <lineage>
        <taxon>Eukaryota</taxon>
        <taxon>Fungi</taxon>
        <taxon>Fungi incertae sedis</taxon>
        <taxon>Chytridiomycota</taxon>
        <taxon>Chytridiomycota incertae sedis</taxon>
        <taxon>Chytridiomycetes</taxon>
        <taxon>Synchytriales</taxon>
        <taxon>Synchytriaceae</taxon>
        <taxon>Synchytrium</taxon>
    </lineage>
</organism>
<evidence type="ECO:0000256" key="1">
    <source>
        <dbReference type="ARBA" id="ARBA00022723"/>
    </source>
</evidence>
<dbReference type="Pfam" id="PF00169">
    <property type="entry name" value="PH"/>
    <property type="match status" value="1"/>
</dbReference>
<sequence>MIDIPLLHIEEAYDDSPAFRRKLNNAEAALATLDSNIKKVVGVALQLDYIAKEYSEKNELLADSLQQLCALKESATGDASLVSKEVIRMTTALKSIEEGRKMALGQIKDLFLDPMTKFSTEHIAPVKKYGDEYRKATASFESAHSRYATIPPKGPGLEKAAKDVEDARKEVHRKAVEYCYRLNDVDLRRKFEIVESITALMFNQTSFYHQSHEHMADVEPTMRIITGHIQSLRSEYQHIKANTDFTSVLREATSAHYNPTFKPPEVVHFWGSEEEDGKVPPLKAGYLYKKGSSKMRTVWNRRWFEILGAGSLRYVSEYKDDEHSTIDIRTCRTKETESLDRRHCMEIISPHKSLVLQADNEWELKDWIDALQVASTTPPGQPVVLPNAPKVALYRDSVTTGSPTSPYSDAPRNAKAIGDQKTASDETSAKFATDFAANASSSTVKVPLAALHDDANARKSSGKSHAIYNCSCLSGARYTLMAGSCYGALGIPKKTCFGCKIDGLLSSSI</sequence>
<accession>A0A507D192</accession>
<dbReference type="PROSITE" id="PS50003">
    <property type="entry name" value="PH_DOMAIN"/>
    <property type="match status" value="1"/>
</dbReference>
<dbReference type="VEuPathDB" id="FungiDB:SeMB42_g04092"/>
<evidence type="ECO:0000256" key="3">
    <source>
        <dbReference type="SAM" id="MobiDB-lite"/>
    </source>
</evidence>
<evidence type="ECO:0000313" key="5">
    <source>
        <dbReference type="EMBL" id="TPX45212.1"/>
    </source>
</evidence>
<proteinExistence type="predicted"/>
<dbReference type="SMART" id="SM00233">
    <property type="entry name" value="PH"/>
    <property type="match status" value="1"/>
</dbReference>
<evidence type="ECO:0000313" key="6">
    <source>
        <dbReference type="Proteomes" id="UP000317494"/>
    </source>
</evidence>
<dbReference type="EMBL" id="QEAN01000158">
    <property type="protein sequence ID" value="TPX45212.1"/>
    <property type="molecule type" value="Genomic_DNA"/>
</dbReference>
<dbReference type="AlphaFoldDB" id="A0A507D192"/>
<protein>
    <recommendedName>
        <fullName evidence="4">PH domain-containing protein</fullName>
    </recommendedName>
</protein>
<dbReference type="PANTHER" id="PTHR23180">
    <property type="entry name" value="CENTAURIN/ARF"/>
    <property type="match status" value="1"/>
</dbReference>
<dbReference type="Proteomes" id="UP000317494">
    <property type="component" value="Unassembled WGS sequence"/>
</dbReference>
<dbReference type="SUPFAM" id="SSF50729">
    <property type="entry name" value="PH domain-like"/>
    <property type="match status" value="1"/>
</dbReference>
<dbReference type="CDD" id="cd13250">
    <property type="entry name" value="PH_ACAP"/>
    <property type="match status" value="1"/>
</dbReference>
<name>A0A507D192_9FUNG</name>
<gene>
    <name evidence="5" type="ORF">SeMB42_g04092</name>
</gene>
<dbReference type="GO" id="GO:0046872">
    <property type="term" value="F:metal ion binding"/>
    <property type="evidence" value="ECO:0007669"/>
    <property type="project" value="UniProtKB-KW"/>
</dbReference>
<feature type="domain" description="PH" evidence="4">
    <location>
        <begin position="280"/>
        <end position="376"/>
    </location>
</feature>
<dbReference type="InterPro" id="IPR011993">
    <property type="entry name" value="PH-like_dom_sf"/>
</dbReference>
<dbReference type="InterPro" id="IPR001849">
    <property type="entry name" value="PH_domain"/>
</dbReference>
<keyword evidence="6" id="KW-1185">Reference proteome</keyword>
<keyword evidence="1" id="KW-0479">Metal-binding</keyword>
<feature type="region of interest" description="Disordered" evidence="3">
    <location>
        <begin position="400"/>
        <end position="422"/>
    </location>
</feature>
<dbReference type="SUPFAM" id="SSF103657">
    <property type="entry name" value="BAR/IMD domain-like"/>
    <property type="match status" value="1"/>
</dbReference>
<dbReference type="GO" id="GO:0005737">
    <property type="term" value="C:cytoplasm"/>
    <property type="evidence" value="ECO:0007669"/>
    <property type="project" value="InterPro"/>
</dbReference>
<comment type="caution">
    <text evidence="5">The sequence shown here is derived from an EMBL/GenBank/DDBJ whole genome shotgun (WGS) entry which is preliminary data.</text>
</comment>
<dbReference type="Gene3D" id="2.30.29.30">
    <property type="entry name" value="Pleckstrin-homology domain (PH domain)/Phosphotyrosine-binding domain (PTB)"/>
    <property type="match status" value="1"/>
</dbReference>
<dbReference type="InterPro" id="IPR004148">
    <property type="entry name" value="BAR_dom"/>
</dbReference>
<dbReference type="Gene3D" id="1.20.1270.60">
    <property type="entry name" value="Arfaptin homology (AH) domain/BAR domain"/>
    <property type="match status" value="1"/>
</dbReference>
<evidence type="ECO:0000256" key="2">
    <source>
        <dbReference type="ARBA" id="ARBA00022833"/>
    </source>
</evidence>
<keyword evidence="2" id="KW-0862">Zinc</keyword>
<dbReference type="InterPro" id="IPR045258">
    <property type="entry name" value="ACAP1/2/3-like"/>
</dbReference>
<dbReference type="PANTHER" id="PTHR23180:SF160">
    <property type="entry name" value="ADP-RIBOSYLATION FACTOR GTPASE-ACTIVATING PROTEIN EFFECTOR PROTEIN 1"/>
    <property type="match status" value="1"/>
</dbReference>